<gene>
    <name evidence="2" type="ORF">ABT39_MTgene1051</name>
</gene>
<organism evidence="2">
    <name type="scientific">Picea glauca</name>
    <name type="common">White spruce</name>
    <name type="synonym">Pinus glauca</name>
    <dbReference type="NCBI Taxonomy" id="3330"/>
    <lineage>
        <taxon>Eukaryota</taxon>
        <taxon>Viridiplantae</taxon>
        <taxon>Streptophyta</taxon>
        <taxon>Embryophyta</taxon>
        <taxon>Tracheophyta</taxon>
        <taxon>Spermatophyta</taxon>
        <taxon>Pinopsida</taxon>
        <taxon>Pinidae</taxon>
        <taxon>Conifers I</taxon>
        <taxon>Pinales</taxon>
        <taxon>Pinaceae</taxon>
        <taxon>Picea</taxon>
    </lineage>
</organism>
<evidence type="ECO:0000256" key="1">
    <source>
        <dbReference type="SAM" id="Phobius"/>
    </source>
</evidence>
<keyword evidence="1" id="KW-0812">Transmembrane</keyword>
<protein>
    <submittedName>
        <fullName evidence="2">Uncharacterized protein</fullName>
    </submittedName>
</protein>
<reference evidence="2" key="1">
    <citation type="journal article" date="2015" name="Genome Biol. Evol.">
        <title>Organellar Genomes of White Spruce (Picea glauca): Assembly and Annotation.</title>
        <authorList>
            <person name="Jackman S.D."/>
            <person name="Warren R.L."/>
            <person name="Gibb E.A."/>
            <person name="Vandervalk B.P."/>
            <person name="Mohamadi H."/>
            <person name="Chu J."/>
            <person name="Raymond A."/>
            <person name="Pleasance S."/>
            <person name="Coope R."/>
            <person name="Wildung M.R."/>
            <person name="Ritland C.E."/>
            <person name="Bousquet J."/>
            <person name="Jones S.J."/>
            <person name="Bohlmann J."/>
            <person name="Birol I."/>
        </authorList>
    </citation>
    <scope>NUCLEOTIDE SEQUENCE [LARGE SCALE GENOMIC DNA]</scope>
    <source>
        <tissue evidence="2">Flushing bud</tissue>
    </source>
</reference>
<evidence type="ECO:0000313" key="2">
    <source>
        <dbReference type="EMBL" id="KUM51205.1"/>
    </source>
</evidence>
<geneLocation type="mitochondrion" evidence="2"/>
<feature type="transmembrane region" description="Helical" evidence="1">
    <location>
        <begin position="61"/>
        <end position="82"/>
    </location>
</feature>
<proteinExistence type="predicted"/>
<dbReference type="EMBL" id="LKAM01000001">
    <property type="protein sequence ID" value="KUM51205.1"/>
    <property type="molecule type" value="Genomic_DNA"/>
</dbReference>
<keyword evidence="1" id="KW-1133">Transmembrane helix</keyword>
<sequence>MPLLPSLLLLNLEWKLALMLAFQLAITLEEMLGPWNGNRKECGARYYNLCLLCLYPLPPPLSLLLLVWSFTLPPLMVVGLFCSL</sequence>
<keyword evidence="1" id="KW-0472">Membrane</keyword>
<accession>A0A101M568</accession>
<name>A0A101M568_PICGL</name>
<comment type="caution">
    <text evidence="2">The sequence shown here is derived from an EMBL/GenBank/DDBJ whole genome shotgun (WGS) entry which is preliminary data.</text>
</comment>
<dbReference type="AlphaFoldDB" id="A0A101M568"/>
<keyword evidence="2" id="KW-0496">Mitochondrion</keyword>